<dbReference type="InterPro" id="IPR019629">
    <property type="entry name" value="Uncharacterised_HI1736/YgjV"/>
</dbReference>
<evidence type="ECO:0000256" key="2">
    <source>
        <dbReference type="SAM" id="Phobius"/>
    </source>
</evidence>
<keyword evidence="2" id="KW-1133">Transmembrane helix</keyword>
<evidence type="ECO:0000256" key="1">
    <source>
        <dbReference type="SAM" id="MobiDB-lite"/>
    </source>
</evidence>
<dbReference type="Proteomes" id="UP000675920">
    <property type="component" value="Unplaced"/>
</dbReference>
<reference evidence="4" key="1">
    <citation type="submission" date="2025-08" db="UniProtKB">
        <authorList>
            <consortium name="RefSeq"/>
        </authorList>
    </citation>
    <scope>IDENTIFICATION</scope>
</reference>
<accession>A0A8B6XAU3</accession>
<proteinExistence type="predicted"/>
<evidence type="ECO:0000313" key="3">
    <source>
        <dbReference type="Proteomes" id="UP000675920"/>
    </source>
</evidence>
<sequence>MEFNSPAQWVGYAALAVGIFAFMQRDDDRLRFFSATMCLLYSLHFALLGNPVASVGTFISAVRSLVAIWWRNRWLAALFVALNVALGGWLATEWRHVIPIVGSVAGTLALFLLQGLRMRLLLLTGTVCWLTNNVLSGSIGGTLLEGTIFITNSTTILRLWWRERDERRLAAQRGATALPASGRRHDGASTPSVPAASASAAVAGATPGREGSAQ</sequence>
<evidence type="ECO:0000313" key="4">
    <source>
        <dbReference type="RefSeq" id="WP_084544915.1"/>
    </source>
</evidence>
<dbReference type="Pfam" id="PF10688">
    <property type="entry name" value="Imp-YgjV"/>
    <property type="match status" value="1"/>
</dbReference>
<keyword evidence="3" id="KW-1185">Reference proteome</keyword>
<dbReference type="OrthoDB" id="7858522at2"/>
<organism evidence="3 4">
    <name type="scientific">Derxia gummosa DSM 723</name>
    <dbReference type="NCBI Taxonomy" id="1121388"/>
    <lineage>
        <taxon>Bacteria</taxon>
        <taxon>Pseudomonadati</taxon>
        <taxon>Pseudomonadota</taxon>
        <taxon>Betaproteobacteria</taxon>
        <taxon>Burkholderiales</taxon>
        <taxon>Alcaligenaceae</taxon>
        <taxon>Derxia</taxon>
    </lineage>
</organism>
<dbReference type="RefSeq" id="WP_084544915.1">
    <property type="nucleotide sequence ID" value="NZ_AXWS01000008.1"/>
</dbReference>
<protein>
    <submittedName>
        <fullName evidence="4">YgjV family protein</fullName>
    </submittedName>
</protein>
<keyword evidence="2" id="KW-0812">Transmembrane</keyword>
<name>A0A8B6XAU3_9BURK</name>
<feature type="transmembrane region" description="Helical" evidence="2">
    <location>
        <begin position="75"/>
        <end position="91"/>
    </location>
</feature>
<feature type="compositionally biased region" description="Low complexity" evidence="1">
    <location>
        <begin position="188"/>
        <end position="208"/>
    </location>
</feature>
<feature type="transmembrane region" description="Helical" evidence="2">
    <location>
        <begin position="97"/>
        <end position="113"/>
    </location>
</feature>
<feature type="transmembrane region" description="Helical" evidence="2">
    <location>
        <begin position="6"/>
        <end position="23"/>
    </location>
</feature>
<feature type="region of interest" description="Disordered" evidence="1">
    <location>
        <begin position="174"/>
        <end position="214"/>
    </location>
</feature>
<feature type="transmembrane region" description="Helical" evidence="2">
    <location>
        <begin position="120"/>
        <end position="137"/>
    </location>
</feature>
<keyword evidence="2" id="KW-0472">Membrane</keyword>
<dbReference type="AlphaFoldDB" id="A0A8B6XAU3"/>